<dbReference type="EMBL" id="QXIL01000001">
    <property type="protein sequence ID" value="RXI80006.1"/>
    <property type="molecule type" value="Genomic_DNA"/>
</dbReference>
<name>A0A4Q0VMB0_9LACO</name>
<sequence>MLKKILAISCLVFALSWALVLPQSAAAKGTYRAIPRTYRGTWIRRSPKFGGHPRLTVRAHAIHATVLRLKGHRLGVHVGHGYVTVFQAHKGHAVGENYILRRTCYHHRVALKVSYDTRVEFYTRA</sequence>
<accession>A0A4Q0VMB0</accession>
<feature type="chain" id="PRO_5039499800" evidence="1">
    <location>
        <begin position="26"/>
        <end position="125"/>
    </location>
</feature>
<protein>
    <submittedName>
        <fullName evidence="2">Uncharacterized protein</fullName>
    </submittedName>
</protein>
<gene>
    <name evidence="2" type="ORF">DXH47_00085</name>
</gene>
<evidence type="ECO:0000256" key="1">
    <source>
        <dbReference type="SAM" id="SignalP"/>
    </source>
</evidence>
<keyword evidence="1" id="KW-0732">Signal</keyword>
<dbReference type="RefSeq" id="WP_129031066.1">
    <property type="nucleotide sequence ID" value="NZ_CP059603.1"/>
</dbReference>
<reference evidence="2 3" key="1">
    <citation type="submission" date="2018-08" db="EMBL/GenBank/DDBJ databases">
        <title>Lactobacillus suantsai sp. nov., isolated from traditional fermented suan-tsai in Taiwan.</title>
        <authorList>
            <person name="Huang C.-H."/>
        </authorList>
    </citation>
    <scope>NUCLEOTIDE SEQUENCE [LARGE SCALE GENOMIC DNA]</scope>
    <source>
        <strain evidence="2 3">BCRC 12945</strain>
    </source>
</reference>
<evidence type="ECO:0000313" key="2">
    <source>
        <dbReference type="EMBL" id="RXI80006.1"/>
    </source>
</evidence>
<keyword evidence="3" id="KW-1185">Reference proteome</keyword>
<dbReference type="Proteomes" id="UP000290602">
    <property type="component" value="Unassembled WGS sequence"/>
</dbReference>
<proteinExistence type="predicted"/>
<comment type="caution">
    <text evidence="2">The sequence shown here is derived from an EMBL/GenBank/DDBJ whole genome shotgun (WGS) entry which is preliminary data.</text>
</comment>
<organism evidence="2 3">
    <name type="scientific">Levilactobacillus suantsaii</name>
    <dbReference type="NCBI Taxonomy" id="2292255"/>
    <lineage>
        <taxon>Bacteria</taxon>
        <taxon>Bacillati</taxon>
        <taxon>Bacillota</taxon>
        <taxon>Bacilli</taxon>
        <taxon>Lactobacillales</taxon>
        <taxon>Lactobacillaceae</taxon>
        <taxon>Levilactobacillus</taxon>
    </lineage>
</organism>
<feature type="signal peptide" evidence="1">
    <location>
        <begin position="1"/>
        <end position="25"/>
    </location>
</feature>
<dbReference type="AlphaFoldDB" id="A0A4Q0VMB0"/>
<dbReference type="OrthoDB" id="2322063at2"/>
<evidence type="ECO:0000313" key="3">
    <source>
        <dbReference type="Proteomes" id="UP000290602"/>
    </source>
</evidence>